<evidence type="ECO:0000256" key="5">
    <source>
        <dbReference type="ARBA" id="ARBA00005279"/>
    </source>
</evidence>
<evidence type="ECO:0000256" key="9">
    <source>
        <dbReference type="ARBA" id="ARBA00022801"/>
    </source>
</evidence>
<dbReference type="GO" id="GO:0000290">
    <property type="term" value="P:deadenylation-dependent decapping of nuclear-transcribed mRNA"/>
    <property type="evidence" value="ECO:0007669"/>
    <property type="project" value="InterPro"/>
</dbReference>
<dbReference type="FunFam" id="1.10.10.1050:FF:000001">
    <property type="entry name" value="M7GpppN-mRNA hydrolase isoform 2"/>
    <property type="match status" value="1"/>
</dbReference>
<dbReference type="Gene3D" id="3.90.79.10">
    <property type="entry name" value="Nucleoside Triphosphate Pyrophosphohydrolase"/>
    <property type="match status" value="1"/>
</dbReference>
<proteinExistence type="inferred from homology"/>
<accession>A0A6J2TAK4</accession>
<dbReference type="GO" id="GO:0140933">
    <property type="term" value="F:5'-(N(7)-methylguanosine 5'-triphospho)-[mRNA] hydrolase activity"/>
    <property type="evidence" value="ECO:0007669"/>
    <property type="project" value="UniProtKB-EC"/>
</dbReference>
<gene>
    <name evidence="20" type="primary">LOC115622552</name>
</gene>
<keyword evidence="6" id="KW-0963">Cytoplasm</keyword>
<feature type="compositionally biased region" description="Low complexity" evidence="17">
    <location>
        <begin position="654"/>
        <end position="672"/>
    </location>
</feature>
<feature type="region of interest" description="Disordered" evidence="17">
    <location>
        <begin position="153"/>
        <end position="220"/>
    </location>
</feature>
<comment type="subcellular location">
    <subcellularLocation>
        <location evidence="4">Cytoplasm</location>
        <location evidence="4">P-body</location>
    </subcellularLocation>
    <subcellularLocation>
        <location evidence="3">Nucleus</location>
    </subcellularLocation>
</comment>
<name>A0A6J2TAK4_DROLE</name>
<keyword evidence="9" id="KW-0378">Hydrolase</keyword>
<dbReference type="InterPro" id="IPR007722">
    <property type="entry name" value="DCP2_BoxA"/>
</dbReference>
<organism evidence="19 20">
    <name type="scientific">Drosophila lebanonensis</name>
    <name type="common">Fruit fly</name>
    <name type="synonym">Scaptodrosophila lebanonensis</name>
    <dbReference type="NCBI Taxonomy" id="7225"/>
    <lineage>
        <taxon>Eukaryota</taxon>
        <taxon>Metazoa</taxon>
        <taxon>Ecdysozoa</taxon>
        <taxon>Arthropoda</taxon>
        <taxon>Hexapoda</taxon>
        <taxon>Insecta</taxon>
        <taxon>Pterygota</taxon>
        <taxon>Neoptera</taxon>
        <taxon>Endopterygota</taxon>
        <taxon>Diptera</taxon>
        <taxon>Brachycera</taxon>
        <taxon>Muscomorpha</taxon>
        <taxon>Ephydroidea</taxon>
        <taxon>Drosophilidae</taxon>
        <taxon>Scaptodrosophila</taxon>
    </lineage>
</organism>
<feature type="region of interest" description="Disordered" evidence="17">
    <location>
        <begin position="653"/>
        <end position="715"/>
    </location>
</feature>
<protein>
    <recommendedName>
        <fullName evidence="15">m7GpppN-mRNA hydrolase</fullName>
    </recommendedName>
    <alternativeName>
        <fullName evidence="16">mRNA-decapping enzyme 2</fullName>
    </alternativeName>
</protein>
<reference evidence="20" key="1">
    <citation type="submission" date="2025-08" db="UniProtKB">
        <authorList>
            <consortium name="RefSeq"/>
        </authorList>
    </citation>
    <scope>IDENTIFICATION</scope>
    <source>
        <strain evidence="20">11010-0011.00</strain>
        <tissue evidence="20">Whole body</tissue>
    </source>
</reference>
<dbReference type="SUPFAM" id="SSF55811">
    <property type="entry name" value="Nudix"/>
    <property type="match status" value="1"/>
</dbReference>
<feature type="region of interest" description="Disordered" evidence="17">
    <location>
        <begin position="476"/>
        <end position="541"/>
    </location>
</feature>
<feature type="region of interest" description="Disordered" evidence="17">
    <location>
        <begin position="24"/>
        <end position="43"/>
    </location>
</feature>
<dbReference type="GO" id="GO:0003723">
    <property type="term" value="F:RNA binding"/>
    <property type="evidence" value="ECO:0007669"/>
    <property type="project" value="UniProtKB-KW"/>
</dbReference>
<dbReference type="Gene3D" id="1.10.10.1050">
    <property type="entry name" value="Dcp2, box A domain"/>
    <property type="match status" value="1"/>
</dbReference>
<dbReference type="CDD" id="cd03672">
    <property type="entry name" value="NUDIX_Dcp2p_Nudt20"/>
    <property type="match status" value="1"/>
</dbReference>
<evidence type="ECO:0000256" key="1">
    <source>
        <dbReference type="ARBA" id="ARBA00001936"/>
    </source>
</evidence>
<keyword evidence="12" id="KW-0539">Nucleus</keyword>
<comment type="cofactor">
    <cofactor evidence="2">
        <name>Mg(2+)</name>
        <dbReference type="ChEBI" id="CHEBI:18420"/>
    </cofactor>
</comment>
<evidence type="ECO:0000256" key="14">
    <source>
        <dbReference type="ARBA" id="ARBA00060003"/>
    </source>
</evidence>
<evidence type="ECO:0000256" key="10">
    <source>
        <dbReference type="ARBA" id="ARBA00022884"/>
    </source>
</evidence>
<feature type="compositionally biased region" description="Polar residues" evidence="17">
    <location>
        <begin position="157"/>
        <end position="166"/>
    </location>
</feature>
<dbReference type="GO" id="GO:0000932">
    <property type="term" value="C:P-body"/>
    <property type="evidence" value="ECO:0007669"/>
    <property type="project" value="UniProtKB-SubCell"/>
</dbReference>
<dbReference type="InterPro" id="IPR020084">
    <property type="entry name" value="NUDIX_hydrolase_CS"/>
</dbReference>
<keyword evidence="8" id="KW-0479">Metal-binding</keyword>
<dbReference type="GO" id="GO:0005634">
    <property type="term" value="C:nucleus"/>
    <property type="evidence" value="ECO:0007669"/>
    <property type="project" value="UniProtKB-SubCell"/>
</dbReference>
<keyword evidence="10" id="KW-0694">RNA-binding</keyword>
<dbReference type="OrthoDB" id="18996at2759"/>
<dbReference type="PANTHER" id="PTHR23114:SF17">
    <property type="entry name" value="M7GPPPN-MRNA HYDROLASE"/>
    <property type="match status" value="1"/>
</dbReference>
<evidence type="ECO:0000256" key="16">
    <source>
        <dbReference type="ARBA" id="ARBA00078183"/>
    </source>
</evidence>
<evidence type="ECO:0000256" key="4">
    <source>
        <dbReference type="ARBA" id="ARBA00004201"/>
    </source>
</evidence>
<evidence type="ECO:0000256" key="17">
    <source>
        <dbReference type="SAM" id="MobiDB-lite"/>
    </source>
</evidence>
<evidence type="ECO:0000256" key="12">
    <source>
        <dbReference type="ARBA" id="ARBA00023242"/>
    </source>
</evidence>
<dbReference type="InterPro" id="IPR044099">
    <property type="entry name" value="Dcp2_NUDIX"/>
</dbReference>
<dbReference type="GO" id="GO:0030145">
    <property type="term" value="F:manganese ion binding"/>
    <property type="evidence" value="ECO:0007669"/>
    <property type="project" value="InterPro"/>
</dbReference>
<dbReference type="GO" id="GO:0000184">
    <property type="term" value="P:nuclear-transcribed mRNA catabolic process, nonsense-mediated decay"/>
    <property type="evidence" value="ECO:0007669"/>
    <property type="project" value="InterPro"/>
</dbReference>
<comment type="similarity">
    <text evidence="5">Belongs to the Nudix hydrolase family. DCP2 subfamily.</text>
</comment>
<feature type="region of interest" description="Disordered" evidence="17">
    <location>
        <begin position="589"/>
        <end position="610"/>
    </location>
</feature>
<dbReference type="PANTHER" id="PTHR23114">
    <property type="entry name" value="M7GPPPN-MRNA HYDROLASE"/>
    <property type="match status" value="1"/>
</dbReference>
<sequence>MEIAPLINTVATAAVAATASSIRYQPPQSQQRSHVGTNSSLHPNDNVNNLALLASLTLQKALNINNSNNPGSDSVGTYQQVGTTTTIKSTAAINQQQQRRHSDNEDENDVLNKLLKTGAVFSKTTKNNNTTTTTFAAATSLSSASSAPIAIEKRKNNGNSTQKQRLNSSISSTNSTISTNSSSANSYGSAMANGFGTDTTASGEDPTTTTTTKPASSIKLPEKSKIPSDILDDLASRFIINVPDMELNNLIRICFQIELAHWFYLDFFCAPASEEAEKGAQSMAVQRKLPVVGIKQFAMQLFQHIPFLNKHFGTIHQILEEWKNYKLSVPTYGAILVSEDLNFCLLVQSYFARNSWGFPKGKINEHEDPAHCATREVYEETGYDITDIIDANDYIEAFINYQYTRLYIVRNIPLNTQFAPRTRNEIKCCDWFRIDALPIKKNDAISQAKLGKNANSFFMIIPFVKRLKKWVNDRRAGGFEPQRRHKCSGQQSPKTGSPTFNNTNNINNNKKEAVNHQPLQQSRASRRQRHKSMGDLDGIKLNNLNNKSAVAATTTAAVITPKAININNKRNNNHNNNKQLNVAAGSNITNQQQHQQQAKLPPNNAPLTPATTSAILTTKRQLFQSQSQNDAQPPAGNEKMVCSFDLIRKEKQQQMKAAAKAQKQQLQQQQQRMRAKSQSDKQSNQQQQQQDRSSMSKMDNVQQQKQQQQQKPKTPTTGVDLIAMLTAAAAAQTAPALDQQQQRPRPASVSLNLGQTARTPSTSNGLVVNPDTLHKLQRMASGSNLRILKRPQPMPQQALNQQQQQHQLPQQLQLQRQASAAGAADLTTTFTPNFNSWTNFSFTKNFIANVFC</sequence>
<dbReference type="AlphaFoldDB" id="A0A6J2TAK4"/>
<keyword evidence="7" id="KW-0597">Phosphoprotein</keyword>
<evidence type="ECO:0000256" key="3">
    <source>
        <dbReference type="ARBA" id="ARBA00004123"/>
    </source>
</evidence>
<dbReference type="GeneID" id="115622552"/>
<dbReference type="PROSITE" id="PS51462">
    <property type="entry name" value="NUDIX"/>
    <property type="match status" value="1"/>
</dbReference>
<comment type="cofactor">
    <cofactor evidence="1">
        <name>Mn(2+)</name>
        <dbReference type="ChEBI" id="CHEBI:29035"/>
    </cofactor>
</comment>
<comment type="catalytic activity">
    <reaction evidence="13">
        <text>a 5'-end (N(7)-methyl 5'-triphosphoguanosine)-ribonucleoside in mRNA + H2O = N(7)-methyl-GDP + a 5'-end phospho-ribonucleoside in mRNA + 2 H(+)</text>
        <dbReference type="Rhea" id="RHEA:67484"/>
        <dbReference type="Rhea" id="RHEA-COMP:15692"/>
        <dbReference type="Rhea" id="RHEA-COMP:17167"/>
        <dbReference type="ChEBI" id="CHEBI:15377"/>
        <dbReference type="ChEBI" id="CHEBI:15378"/>
        <dbReference type="ChEBI" id="CHEBI:63714"/>
        <dbReference type="ChEBI" id="CHEBI:138282"/>
        <dbReference type="ChEBI" id="CHEBI:156461"/>
        <dbReference type="EC" id="3.6.1.62"/>
    </reaction>
    <physiologicalReaction direction="left-to-right" evidence="13">
        <dbReference type="Rhea" id="RHEA:67485"/>
    </physiologicalReaction>
</comment>
<keyword evidence="11" id="KW-0464">Manganese</keyword>
<dbReference type="SUPFAM" id="SSF140586">
    <property type="entry name" value="Dcp2 domain-like"/>
    <property type="match status" value="1"/>
</dbReference>
<dbReference type="Proteomes" id="UP000504634">
    <property type="component" value="Unplaced"/>
</dbReference>
<evidence type="ECO:0000256" key="13">
    <source>
        <dbReference type="ARBA" id="ARBA00047661"/>
    </source>
</evidence>
<evidence type="ECO:0000313" key="20">
    <source>
        <dbReference type="RefSeq" id="XP_030372380.1"/>
    </source>
</evidence>
<feature type="compositionally biased region" description="Low complexity" evidence="17">
    <location>
        <begin position="167"/>
        <end position="186"/>
    </location>
</feature>
<evidence type="ECO:0000256" key="2">
    <source>
        <dbReference type="ARBA" id="ARBA00001946"/>
    </source>
</evidence>
<feature type="domain" description="Nudix hydrolase" evidence="18">
    <location>
        <begin position="327"/>
        <end position="461"/>
    </location>
</feature>
<evidence type="ECO:0000313" key="19">
    <source>
        <dbReference type="Proteomes" id="UP000504634"/>
    </source>
</evidence>
<evidence type="ECO:0000256" key="15">
    <source>
        <dbReference type="ARBA" id="ARBA00068566"/>
    </source>
</evidence>
<dbReference type="PROSITE" id="PS00893">
    <property type="entry name" value="NUDIX_BOX"/>
    <property type="match status" value="1"/>
</dbReference>
<evidence type="ECO:0000256" key="8">
    <source>
        <dbReference type="ARBA" id="ARBA00022723"/>
    </source>
</evidence>
<dbReference type="Pfam" id="PF00293">
    <property type="entry name" value="NUDIX"/>
    <property type="match status" value="1"/>
</dbReference>
<feature type="compositionally biased region" description="Low complexity" evidence="17">
    <location>
        <begin position="197"/>
        <end position="216"/>
    </location>
</feature>
<comment type="function">
    <text evidence="14">Decapping metalloenzyme that catalyzes the cleavage of the cap structure on mRNAs. Removes the 7-methyl guanine cap structure from mRNA molecules, yielding a 5'-phosphorylated mRNA fragment and 7m-GDP. Necessary for the degradation of mRNAs, both in normal mRNA turnover and in nonsense-mediated mRNA decay. Plays a role in replication-dependent histone mRNA degradation. Has higher activity towards mRNAs that lack a poly(A) tail. Has no activity towards a cap structure lacking an RNA moiety. The presence of a N(6)-methyladenosine methylation at the second transcribed position of mRNAs (N(6),2'-O-dimethyladenosine cap; m6A(m)) provides resistance to DCP2-mediated decapping. Blocks autophagy in nutrient-rich conditions by repressing the expression of ATG-related genes through degradation of their transcripts.</text>
</comment>
<dbReference type="InterPro" id="IPR015797">
    <property type="entry name" value="NUDIX_hydrolase-like_dom_sf"/>
</dbReference>
<dbReference type="CTD" id="167227"/>
<dbReference type="RefSeq" id="XP_030372380.1">
    <property type="nucleotide sequence ID" value="XM_030516520.1"/>
</dbReference>
<dbReference type="SMART" id="SM01125">
    <property type="entry name" value="DCP2"/>
    <property type="match status" value="1"/>
</dbReference>
<dbReference type="FunFam" id="3.90.79.10:FF:000003">
    <property type="entry name" value="M7GpppN-mRNA hydrolase isoform 2"/>
    <property type="match status" value="1"/>
</dbReference>
<keyword evidence="19" id="KW-1185">Reference proteome</keyword>
<dbReference type="Pfam" id="PF05026">
    <property type="entry name" value="DCP2"/>
    <property type="match status" value="1"/>
</dbReference>
<evidence type="ECO:0000256" key="7">
    <source>
        <dbReference type="ARBA" id="ARBA00022553"/>
    </source>
</evidence>
<feature type="compositionally biased region" description="Polar residues" evidence="17">
    <location>
        <begin position="488"/>
        <end position="500"/>
    </location>
</feature>
<dbReference type="InterPro" id="IPR000086">
    <property type="entry name" value="NUDIX_hydrolase_dom"/>
</dbReference>
<evidence type="ECO:0000259" key="18">
    <source>
        <dbReference type="PROSITE" id="PS51462"/>
    </source>
</evidence>
<feature type="compositionally biased region" description="Low complexity" evidence="17">
    <location>
        <begin position="591"/>
        <end position="610"/>
    </location>
</feature>
<evidence type="ECO:0000256" key="6">
    <source>
        <dbReference type="ARBA" id="ARBA00022490"/>
    </source>
</evidence>
<dbReference type="InterPro" id="IPR036189">
    <property type="entry name" value="DCP2_BoxA_sf"/>
</dbReference>
<feature type="compositionally biased region" description="Low complexity" evidence="17">
    <location>
        <begin position="680"/>
        <end position="715"/>
    </location>
</feature>
<evidence type="ECO:0000256" key="11">
    <source>
        <dbReference type="ARBA" id="ARBA00023211"/>
    </source>
</evidence>